<evidence type="ECO:0000256" key="2">
    <source>
        <dbReference type="ARBA" id="ARBA00022748"/>
    </source>
</evidence>
<evidence type="ECO:0000313" key="7">
    <source>
        <dbReference type="Proteomes" id="UP000541857"/>
    </source>
</evidence>
<dbReference type="Pfam" id="PF08534">
    <property type="entry name" value="Redoxin"/>
    <property type="match status" value="1"/>
</dbReference>
<dbReference type="AlphaFoldDB" id="A0A7W2R3J2"/>
<dbReference type="Gene3D" id="3.40.30.10">
    <property type="entry name" value="Glutaredoxin"/>
    <property type="match status" value="1"/>
</dbReference>
<dbReference type="EMBL" id="JACGLT010000006">
    <property type="protein sequence ID" value="MBA6152906.1"/>
    <property type="molecule type" value="Genomic_DNA"/>
</dbReference>
<dbReference type="PANTHER" id="PTHR42852:SF6">
    <property type="entry name" value="THIOL:DISULFIDE INTERCHANGE PROTEIN DSBE"/>
    <property type="match status" value="1"/>
</dbReference>
<dbReference type="RefSeq" id="WP_182205216.1">
    <property type="nucleotide sequence ID" value="NZ_JACGLT010000006.1"/>
</dbReference>
<dbReference type="PANTHER" id="PTHR42852">
    <property type="entry name" value="THIOL:DISULFIDE INTERCHANGE PROTEIN DSBE"/>
    <property type="match status" value="1"/>
</dbReference>
<dbReference type="InterPro" id="IPR013766">
    <property type="entry name" value="Thioredoxin_domain"/>
</dbReference>
<protein>
    <submittedName>
        <fullName evidence="6">TlpA family protein disulfide reductase</fullName>
    </submittedName>
</protein>
<dbReference type="InterPro" id="IPR050553">
    <property type="entry name" value="Thioredoxin_ResA/DsbE_sf"/>
</dbReference>
<organism evidence="6 7">
    <name type="scientific">Gelidibacter maritimus</name>
    <dbReference type="NCBI Taxonomy" id="2761487"/>
    <lineage>
        <taxon>Bacteria</taxon>
        <taxon>Pseudomonadati</taxon>
        <taxon>Bacteroidota</taxon>
        <taxon>Flavobacteriia</taxon>
        <taxon>Flavobacteriales</taxon>
        <taxon>Flavobacteriaceae</taxon>
        <taxon>Gelidibacter</taxon>
    </lineage>
</organism>
<dbReference type="CDD" id="cd02966">
    <property type="entry name" value="TlpA_like_family"/>
    <property type="match status" value="1"/>
</dbReference>
<dbReference type="SUPFAM" id="SSF52833">
    <property type="entry name" value="Thioredoxin-like"/>
    <property type="match status" value="1"/>
</dbReference>
<evidence type="ECO:0000256" key="1">
    <source>
        <dbReference type="ARBA" id="ARBA00004196"/>
    </source>
</evidence>
<proteinExistence type="predicted"/>
<accession>A0A7W2R3J2</accession>
<comment type="subcellular location">
    <subcellularLocation>
        <location evidence="1">Cell envelope</location>
    </subcellularLocation>
</comment>
<evidence type="ECO:0000259" key="5">
    <source>
        <dbReference type="PROSITE" id="PS51352"/>
    </source>
</evidence>
<gene>
    <name evidence="6" type="ORF">H3Z82_09240</name>
</gene>
<evidence type="ECO:0000313" key="6">
    <source>
        <dbReference type="EMBL" id="MBA6152906.1"/>
    </source>
</evidence>
<dbReference type="PROSITE" id="PS51352">
    <property type="entry name" value="THIOREDOXIN_2"/>
    <property type="match status" value="1"/>
</dbReference>
<keyword evidence="2" id="KW-0201">Cytochrome c-type biogenesis</keyword>
<keyword evidence="3" id="KW-1015">Disulfide bond</keyword>
<dbReference type="GO" id="GO:0016491">
    <property type="term" value="F:oxidoreductase activity"/>
    <property type="evidence" value="ECO:0007669"/>
    <property type="project" value="InterPro"/>
</dbReference>
<sequence length="458" mass="52632">MKRLLIVLTIATITLSCRNEMPNDFTVFSGEITNIIDDKIILANHDNSERDTIAVSESGKFLDTLKISTGSYLVTYGKIFMRVHLEPASHLNITFDTKDFKNTLNFSGKGAAVNTYLQEKIKRERELMGSFEEFYSLDEVEFKKKANDIKTSMEHFIDDQMNISDDFKKKEIRNIGHEFVAKLLGYERSHSYVIKVPDFKVSADFLPEMTGFDYNNSEDFNFSSSYRRLVSSHFRETAKNISDSENLEEDVAYLKVVSESPNQEIKNKLLFDEAKNGISYTANLEDYYEVYIKASTDIKNNEIITESYHKLRTVAKGMPSPKFFDYENNDGSKTSLEDLKGKYIYVDVWATWCGPCIKEIPSLKRVEKEYHGKNIEFLSVSIDKQSDHGKWKKMIVDENLGGIQVLADNAWESKFVRDYLIMGIPRFILLDPDGNIVTANAPRPSDDKLIDLFNELNI</sequence>
<feature type="domain" description="Thioredoxin" evidence="5">
    <location>
        <begin position="314"/>
        <end position="458"/>
    </location>
</feature>
<dbReference type="InterPro" id="IPR013740">
    <property type="entry name" value="Redoxin"/>
</dbReference>
<name>A0A7W2R3J2_9FLAO</name>
<dbReference type="PROSITE" id="PS51257">
    <property type="entry name" value="PROKAR_LIPOPROTEIN"/>
    <property type="match status" value="1"/>
</dbReference>
<dbReference type="GO" id="GO:0017004">
    <property type="term" value="P:cytochrome complex assembly"/>
    <property type="evidence" value="ECO:0007669"/>
    <property type="project" value="UniProtKB-KW"/>
</dbReference>
<keyword evidence="7" id="KW-1185">Reference proteome</keyword>
<dbReference type="GO" id="GO:0030313">
    <property type="term" value="C:cell envelope"/>
    <property type="evidence" value="ECO:0007669"/>
    <property type="project" value="UniProtKB-SubCell"/>
</dbReference>
<evidence type="ECO:0000256" key="4">
    <source>
        <dbReference type="ARBA" id="ARBA00023284"/>
    </source>
</evidence>
<keyword evidence="4" id="KW-0676">Redox-active center</keyword>
<evidence type="ECO:0000256" key="3">
    <source>
        <dbReference type="ARBA" id="ARBA00023157"/>
    </source>
</evidence>
<dbReference type="Proteomes" id="UP000541857">
    <property type="component" value="Unassembled WGS sequence"/>
</dbReference>
<reference evidence="6 7" key="1">
    <citation type="submission" date="2020-07" db="EMBL/GenBank/DDBJ databases">
        <title>Bacterium isolated from marine sediment.</title>
        <authorList>
            <person name="Shang D."/>
        </authorList>
    </citation>
    <scope>NUCLEOTIDE SEQUENCE [LARGE SCALE GENOMIC DNA]</scope>
    <source>
        <strain evidence="6 7">F6074</strain>
    </source>
</reference>
<comment type="caution">
    <text evidence="6">The sequence shown here is derived from an EMBL/GenBank/DDBJ whole genome shotgun (WGS) entry which is preliminary data.</text>
</comment>
<dbReference type="InterPro" id="IPR036249">
    <property type="entry name" value="Thioredoxin-like_sf"/>
</dbReference>